<keyword evidence="8" id="KW-1185">Reference proteome</keyword>
<dbReference type="KEGG" id="mgik:GO620_006840"/>
<name>A0A6I4HWE4_9SPHI</name>
<evidence type="ECO:0000256" key="5">
    <source>
        <dbReference type="ARBA" id="ARBA00023136"/>
    </source>
</evidence>
<dbReference type="SUPFAM" id="SSF103481">
    <property type="entry name" value="Multidrug resistance efflux transporter EmrE"/>
    <property type="match status" value="2"/>
</dbReference>
<dbReference type="InterPro" id="IPR050638">
    <property type="entry name" value="AA-Vitamin_Transporters"/>
</dbReference>
<dbReference type="InterPro" id="IPR000620">
    <property type="entry name" value="EamA_dom"/>
</dbReference>
<dbReference type="InterPro" id="IPR037185">
    <property type="entry name" value="EmrE-like"/>
</dbReference>
<feature type="domain" description="EamA" evidence="6">
    <location>
        <begin position="152"/>
        <end position="285"/>
    </location>
</feature>
<evidence type="ECO:0000256" key="1">
    <source>
        <dbReference type="ARBA" id="ARBA00004141"/>
    </source>
</evidence>
<dbReference type="Pfam" id="PF00892">
    <property type="entry name" value="EamA"/>
    <property type="match status" value="2"/>
</dbReference>
<keyword evidence="4" id="KW-1133">Transmembrane helix</keyword>
<dbReference type="RefSeq" id="WP_157523731.1">
    <property type="nucleotide sequence ID" value="NZ_CP066775.1"/>
</dbReference>
<comment type="subcellular location">
    <subcellularLocation>
        <location evidence="1">Membrane</location>
        <topology evidence="1">Multi-pass membrane protein</topology>
    </subcellularLocation>
</comment>
<evidence type="ECO:0000256" key="2">
    <source>
        <dbReference type="ARBA" id="ARBA00007362"/>
    </source>
</evidence>
<accession>A0A6I4HWE4</accession>
<keyword evidence="3" id="KW-0812">Transmembrane</keyword>
<dbReference type="AlphaFoldDB" id="A0A6I4HWE4"/>
<protein>
    <submittedName>
        <fullName evidence="7">DMT family transporter</fullName>
    </submittedName>
</protein>
<sequence>MKNNFLIYLFYFILVLTWGSSFILMKYGLQFFTPPQVATIRQVSALVVLGGLAIFNVRKIPVKKLKYVVLSGLLSMFIPAYLFCYAESGLSSAIAGVLNALTPAFTVIISIMFYKQAVQRGQIIGMIIGFAGVLLLILFTASGSVSLNHFAFFAIAATVCYGININMVKVHLHDVNPIHTTTVAVASAGIVAIIYLFLSSGIPHLYINDANKIPLLASVTLGVFGTAIAQLLFYQLIKKASALFASTITYALPIVAIFWGVLDGEDLGIWHYAGMVLIIIGILIIRQPNFFEKKVKKVV</sequence>
<organism evidence="7 8">
    <name type="scientific">Mucilaginibacter ginkgonis</name>
    <dbReference type="NCBI Taxonomy" id="2682091"/>
    <lineage>
        <taxon>Bacteria</taxon>
        <taxon>Pseudomonadati</taxon>
        <taxon>Bacteroidota</taxon>
        <taxon>Sphingobacteriia</taxon>
        <taxon>Sphingobacteriales</taxon>
        <taxon>Sphingobacteriaceae</taxon>
        <taxon>Mucilaginibacter</taxon>
    </lineage>
</organism>
<reference evidence="7 8" key="1">
    <citation type="submission" date="2020-12" db="EMBL/GenBank/DDBJ databases">
        <title>HMF7856_wgs.fasta genome submission.</title>
        <authorList>
            <person name="Kang H."/>
            <person name="Kim H."/>
            <person name="Joh K."/>
        </authorList>
    </citation>
    <scope>NUCLEOTIDE SEQUENCE [LARGE SCALE GENOMIC DNA]</scope>
    <source>
        <strain evidence="7 8">HMF7856</strain>
    </source>
</reference>
<evidence type="ECO:0000256" key="3">
    <source>
        <dbReference type="ARBA" id="ARBA00022692"/>
    </source>
</evidence>
<dbReference type="GO" id="GO:0016020">
    <property type="term" value="C:membrane"/>
    <property type="evidence" value="ECO:0007669"/>
    <property type="project" value="UniProtKB-SubCell"/>
</dbReference>
<evidence type="ECO:0000256" key="4">
    <source>
        <dbReference type="ARBA" id="ARBA00022989"/>
    </source>
</evidence>
<gene>
    <name evidence="7" type="ORF">GO620_006840</name>
</gene>
<dbReference type="EMBL" id="CP066775">
    <property type="protein sequence ID" value="QQL51158.1"/>
    <property type="molecule type" value="Genomic_DNA"/>
</dbReference>
<evidence type="ECO:0000313" key="7">
    <source>
        <dbReference type="EMBL" id="QQL51158.1"/>
    </source>
</evidence>
<proteinExistence type="inferred from homology"/>
<dbReference type="PANTHER" id="PTHR32322:SF2">
    <property type="entry name" value="EAMA DOMAIN-CONTAINING PROTEIN"/>
    <property type="match status" value="1"/>
</dbReference>
<keyword evidence="5" id="KW-0472">Membrane</keyword>
<evidence type="ECO:0000313" key="8">
    <source>
        <dbReference type="Proteomes" id="UP000429232"/>
    </source>
</evidence>
<dbReference type="PANTHER" id="PTHR32322">
    <property type="entry name" value="INNER MEMBRANE TRANSPORTER"/>
    <property type="match status" value="1"/>
</dbReference>
<dbReference type="Proteomes" id="UP000429232">
    <property type="component" value="Chromosome"/>
</dbReference>
<evidence type="ECO:0000259" key="6">
    <source>
        <dbReference type="Pfam" id="PF00892"/>
    </source>
</evidence>
<feature type="domain" description="EamA" evidence="6">
    <location>
        <begin position="7"/>
        <end position="137"/>
    </location>
</feature>
<comment type="similarity">
    <text evidence="2">Belongs to the EamA transporter family.</text>
</comment>